<sequence>MTTLKPFRDCRQEGAVEIAFIPGKGPFPTSNSLHNGVLRNVGNGLNTCRLKVHLRSPEMRQEEPAPRVLQIHLSQVGSSLASSHIHSLSSHLMAFHPQVEHLPLWVRDQLHQAERGAGAGGIGLCRSPAALVCLSFVLGQGKSLEERVLRAGSHNQLISKAAGGGCSALSAGSDLGGALVLLNQSKIRAGTSGYLGLDVSEEEKRTLRQSITTDTQGTLAYGGEIKMHCKQHGIRMMLLSGKADFVEATRDILQDKLDEAGLAEGPFMFSYHEAASLMDTSAFHSPTYDSENSYGGEELEQFQTEVTQLQQQIKQLKVKWTV</sequence>
<protein>
    <submittedName>
        <fullName evidence="1">Uncharacterized protein</fullName>
    </submittedName>
</protein>
<dbReference type="Proteomes" id="UP000824540">
    <property type="component" value="Unassembled WGS sequence"/>
</dbReference>
<dbReference type="OrthoDB" id="6022242at2759"/>
<gene>
    <name evidence="1" type="ORF">JZ751_026191</name>
</gene>
<dbReference type="AlphaFoldDB" id="A0A8T2PJY8"/>
<proteinExistence type="predicted"/>
<accession>A0A8T2PJY8</accession>
<evidence type="ECO:0000313" key="1">
    <source>
        <dbReference type="EMBL" id="KAG9349838.1"/>
    </source>
</evidence>
<keyword evidence="2" id="KW-1185">Reference proteome</keyword>
<comment type="caution">
    <text evidence="1">The sequence shown here is derived from an EMBL/GenBank/DDBJ whole genome shotgun (WGS) entry which is preliminary data.</text>
</comment>
<organism evidence="1 2">
    <name type="scientific">Albula glossodonta</name>
    <name type="common">roundjaw bonefish</name>
    <dbReference type="NCBI Taxonomy" id="121402"/>
    <lineage>
        <taxon>Eukaryota</taxon>
        <taxon>Metazoa</taxon>
        <taxon>Chordata</taxon>
        <taxon>Craniata</taxon>
        <taxon>Vertebrata</taxon>
        <taxon>Euteleostomi</taxon>
        <taxon>Actinopterygii</taxon>
        <taxon>Neopterygii</taxon>
        <taxon>Teleostei</taxon>
        <taxon>Albuliformes</taxon>
        <taxon>Albulidae</taxon>
        <taxon>Albula</taxon>
    </lineage>
</organism>
<reference evidence="1" key="1">
    <citation type="thesis" date="2021" institute="BYU ScholarsArchive" country="Provo, UT, USA">
        <title>Applications of and Algorithms for Genome Assembly and Genomic Analyses with an Emphasis on Marine Teleosts.</title>
        <authorList>
            <person name="Pickett B.D."/>
        </authorList>
    </citation>
    <scope>NUCLEOTIDE SEQUENCE</scope>
    <source>
        <strain evidence="1">HI-2016</strain>
    </source>
</reference>
<dbReference type="EMBL" id="JAFBMS010000008">
    <property type="protein sequence ID" value="KAG9349838.1"/>
    <property type="molecule type" value="Genomic_DNA"/>
</dbReference>
<name>A0A8T2PJY8_9TELE</name>
<evidence type="ECO:0000313" key="2">
    <source>
        <dbReference type="Proteomes" id="UP000824540"/>
    </source>
</evidence>